<dbReference type="EMBL" id="JBBBZM010000007">
    <property type="protein sequence ID" value="KAL0639939.1"/>
    <property type="molecule type" value="Genomic_DNA"/>
</dbReference>
<proteinExistence type="predicted"/>
<sequence length="181" mass="19390">MDVYYYFNYLSAGWMIFEAIPLIASPTVISSILSLEVRETTPLEEYLARSLGLTLIAFSILNLLLTGSVPLVSTFSTTATAKPASTDPKDPTAPYAVPSLCVTLTYHTAVGFYCYTQWAAGYSTAYALAMTVNSTLATVGGWVLLFGSVNGGIARKTGADEGLSGFPLKNFEAEKRKGKKA</sequence>
<keyword evidence="1" id="KW-0472">Membrane</keyword>
<feature type="transmembrane region" description="Helical" evidence="1">
    <location>
        <begin position="46"/>
        <end position="65"/>
    </location>
</feature>
<name>A0ABR3GVM5_9PEZI</name>
<dbReference type="PANTHER" id="PTHR39605:SF1">
    <property type="entry name" value="MAJOR FACILITATOR SUPERFAMILY (MFS) PROFILE DOMAIN-CONTAINING PROTEIN"/>
    <property type="match status" value="1"/>
</dbReference>
<accession>A0ABR3GVM5</accession>
<evidence type="ECO:0000313" key="3">
    <source>
        <dbReference type="Proteomes" id="UP001447188"/>
    </source>
</evidence>
<gene>
    <name evidence="2" type="ORF">Q9L58_001031</name>
</gene>
<feature type="transmembrane region" description="Helical" evidence="1">
    <location>
        <begin position="12"/>
        <end position="34"/>
    </location>
</feature>
<feature type="transmembrane region" description="Helical" evidence="1">
    <location>
        <begin position="125"/>
        <end position="146"/>
    </location>
</feature>
<evidence type="ECO:0000313" key="2">
    <source>
        <dbReference type="EMBL" id="KAL0639939.1"/>
    </source>
</evidence>
<dbReference type="PANTHER" id="PTHR39605">
    <property type="entry name" value="MAJOR FACILITATOR SUPERFAMILY (MFS) PROFILE DOMAIN-CONTAINING PROTEIN"/>
    <property type="match status" value="1"/>
</dbReference>
<organism evidence="2 3">
    <name type="scientific">Discina gigas</name>
    <dbReference type="NCBI Taxonomy" id="1032678"/>
    <lineage>
        <taxon>Eukaryota</taxon>
        <taxon>Fungi</taxon>
        <taxon>Dikarya</taxon>
        <taxon>Ascomycota</taxon>
        <taxon>Pezizomycotina</taxon>
        <taxon>Pezizomycetes</taxon>
        <taxon>Pezizales</taxon>
        <taxon>Discinaceae</taxon>
        <taxon>Discina</taxon>
    </lineage>
</organism>
<protein>
    <submittedName>
        <fullName evidence="2">Uncharacterized protein</fullName>
    </submittedName>
</protein>
<dbReference type="Proteomes" id="UP001447188">
    <property type="component" value="Unassembled WGS sequence"/>
</dbReference>
<reference evidence="2 3" key="1">
    <citation type="submission" date="2024-02" db="EMBL/GenBank/DDBJ databases">
        <title>Discinaceae phylogenomics.</title>
        <authorList>
            <person name="Dirks A.C."/>
            <person name="James T.Y."/>
        </authorList>
    </citation>
    <scope>NUCLEOTIDE SEQUENCE [LARGE SCALE GENOMIC DNA]</scope>
    <source>
        <strain evidence="2 3">ACD0624</strain>
    </source>
</reference>
<keyword evidence="1" id="KW-1133">Transmembrane helix</keyword>
<evidence type="ECO:0000256" key="1">
    <source>
        <dbReference type="SAM" id="Phobius"/>
    </source>
</evidence>
<keyword evidence="1" id="KW-0812">Transmembrane</keyword>
<comment type="caution">
    <text evidence="2">The sequence shown here is derived from an EMBL/GenBank/DDBJ whole genome shotgun (WGS) entry which is preliminary data.</text>
</comment>
<keyword evidence="3" id="KW-1185">Reference proteome</keyword>